<keyword evidence="4" id="KW-1133">Transmembrane helix</keyword>
<reference evidence="8 9" key="1">
    <citation type="journal article" date="2023" name="BMC Biotechnol.">
        <title>Vitis rotundifolia cv Carlos genome sequencing.</title>
        <authorList>
            <person name="Huff M."/>
            <person name="Hulse-Kemp A."/>
            <person name="Scheffler B."/>
            <person name="Youngblood R."/>
            <person name="Simpson S."/>
            <person name="Babiker E."/>
            <person name="Staton M."/>
        </authorList>
    </citation>
    <scope>NUCLEOTIDE SEQUENCE [LARGE SCALE GENOMIC DNA]</scope>
    <source>
        <tissue evidence="8">Leaf</tissue>
    </source>
</reference>
<comment type="caution">
    <text evidence="8">The sequence shown here is derived from an EMBL/GenBank/DDBJ whole genome shotgun (WGS) entry which is preliminary data.</text>
</comment>
<dbReference type="InterPro" id="IPR032675">
    <property type="entry name" value="LRR_dom_sf"/>
</dbReference>
<keyword evidence="9" id="KW-1185">Reference proteome</keyword>
<evidence type="ECO:0000256" key="7">
    <source>
        <dbReference type="ARBA" id="ARBA00023180"/>
    </source>
</evidence>
<dbReference type="InterPro" id="IPR046956">
    <property type="entry name" value="RLP23-like"/>
</dbReference>
<proteinExistence type="predicted"/>
<evidence type="ECO:0000313" key="8">
    <source>
        <dbReference type="EMBL" id="KAJ9685606.1"/>
    </source>
</evidence>
<evidence type="ECO:0000256" key="3">
    <source>
        <dbReference type="ARBA" id="ARBA00022729"/>
    </source>
</evidence>
<dbReference type="Proteomes" id="UP001168098">
    <property type="component" value="Unassembled WGS sequence"/>
</dbReference>
<dbReference type="AlphaFoldDB" id="A0AA38ZAU7"/>
<evidence type="ECO:0000256" key="5">
    <source>
        <dbReference type="ARBA" id="ARBA00023136"/>
    </source>
</evidence>
<dbReference type="Gene3D" id="3.80.10.10">
    <property type="entry name" value="Ribonuclease Inhibitor"/>
    <property type="match status" value="1"/>
</dbReference>
<evidence type="ECO:0000256" key="2">
    <source>
        <dbReference type="ARBA" id="ARBA00022692"/>
    </source>
</evidence>
<comment type="subcellular location">
    <subcellularLocation>
        <location evidence="1">Membrane</location>
        <topology evidence="1">Single-pass type I membrane protein</topology>
    </subcellularLocation>
</comment>
<accession>A0AA38ZAU7</accession>
<name>A0AA38ZAU7_VITRO</name>
<dbReference type="GO" id="GO:0016020">
    <property type="term" value="C:membrane"/>
    <property type="evidence" value="ECO:0007669"/>
    <property type="project" value="UniProtKB-SubCell"/>
</dbReference>
<evidence type="ECO:0000256" key="1">
    <source>
        <dbReference type="ARBA" id="ARBA00004479"/>
    </source>
</evidence>
<evidence type="ECO:0000313" key="9">
    <source>
        <dbReference type="Proteomes" id="UP001168098"/>
    </source>
</evidence>
<keyword evidence="3" id="KW-0732">Signal</keyword>
<evidence type="ECO:0000256" key="6">
    <source>
        <dbReference type="ARBA" id="ARBA00023170"/>
    </source>
</evidence>
<evidence type="ECO:0000256" key="4">
    <source>
        <dbReference type="ARBA" id="ARBA00022989"/>
    </source>
</evidence>
<dbReference type="EMBL" id="JARBHA010000013">
    <property type="protein sequence ID" value="KAJ9685606.1"/>
    <property type="molecule type" value="Genomic_DNA"/>
</dbReference>
<gene>
    <name evidence="8" type="ORF">PVL29_017589</name>
</gene>
<keyword evidence="7" id="KW-0325">Glycoprotein</keyword>
<keyword evidence="5" id="KW-0472">Membrane</keyword>
<keyword evidence="6" id="KW-0675">Receptor</keyword>
<keyword evidence="2" id="KW-0812">Transmembrane</keyword>
<sequence>MWEESLNQIKPTPCKRRILTKKPHHSQVLSYPRILQQSFLIGQHASDDPSAQLKVAAWKSEGDGSDCCSWDVLRVSCLYGSINFSSAFFRLVHLQGHDLSNNDFNYSMIPSGVVQLLSLRTGCSIPGEWCFALSTWYTFRLDLLHSVGPALWKWH</sequence>
<dbReference type="PANTHER" id="PTHR48061:SF12">
    <property type="entry name" value="DISEASE RESISTANCE LIKE PROTEIN"/>
    <property type="match status" value="1"/>
</dbReference>
<dbReference type="PANTHER" id="PTHR48061">
    <property type="entry name" value="LEUCINE-RICH REPEAT RECEPTOR PROTEIN KINASE EMS1-LIKE-RELATED"/>
    <property type="match status" value="1"/>
</dbReference>
<organism evidence="8 9">
    <name type="scientific">Vitis rotundifolia</name>
    <name type="common">Muscadine grape</name>
    <dbReference type="NCBI Taxonomy" id="103349"/>
    <lineage>
        <taxon>Eukaryota</taxon>
        <taxon>Viridiplantae</taxon>
        <taxon>Streptophyta</taxon>
        <taxon>Embryophyta</taxon>
        <taxon>Tracheophyta</taxon>
        <taxon>Spermatophyta</taxon>
        <taxon>Magnoliopsida</taxon>
        <taxon>eudicotyledons</taxon>
        <taxon>Gunneridae</taxon>
        <taxon>Pentapetalae</taxon>
        <taxon>rosids</taxon>
        <taxon>Vitales</taxon>
        <taxon>Vitaceae</taxon>
        <taxon>Viteae</taxon>
        <taxon>Vitis</taxon>
    </lineage>
</organism>
<protein>
    <submittedName>
        <fullName evidence="8">Uncharacterized protein</fullName>
    </submittedName>
</protein>